<proteinExistence type="predicted"/>
<organism evidence="1 2">
    <name type="scientific">Cardiocondyla obscurior</name>
    <dbReference type="NCBI Taxonomy" id="286306"/>
    <lineage>
        <taxon>Eukaryota</taxon>
        <taxon>Metazoa</taxon>
        <taxon>Ecdysozoa</taxon>
        <taxon>Arthropoda</taxon>
        <taxon>Hexapoda</taxon>
        <taxon>Insecta</taxon>
        <taxon>Pterygota</taxon>
        <taxon>Neoptera</taxon>
        <taxon>Endopterygota</taxon>
        <taxon>Hymenoptera</taxon>
        <taxon>Apocrita</taxon>
        <taxon>Aculeata</taxon>
        <taxon>Formicoidea</taxon>
        <taxon>Formicidae</taxon>
        <taxon>Myrmicinae</taxon>
        <taxon>Cardiocondyla</taxon>
    </lineage>
</organism>
<evidence type="ECO:0000313" key="1">
    <source>
        <dbReference type="EMBL" id="KAL0115786.1"/>
    </source>
</evidence>
<evidence type="ECO:0000313" key="2">
    <source>
        <dbReference type="Proteomes" id="UP001430953"/>
    </source>
</evidence>
<dbReference type="AlphaFoldDB" id="A0AAW2FN19"/>
<comment type="caution">
    <text evidence="1">The sequence shown here is derived from an EMBL/GenBank/DDBJ whole genome shotgun (WGS) entry which is preliminary data.</text>
</comment>
<sequence length="90" mass="10375">MKTPKYLLVVITSVISSCENLSNRNILFYLCQKCYSTTAELIRSSVRCLWRYSLQTPLCVPRSFCNLFGNPFNFSNLNSVSRKNVLICPR</sequence>
<reference evidence="1 2" key="1">
    <citation type="submission" date="2023-03" db="EMBL/GenBank/DDBJ databases">
        <title>High recombination rates correlate with genetic variation in Cardiocondyla obscurior ants.</title>
        <authorList>
            <person name="Errbii M."/>
        </authorList>
    </citation>
    <scope>NUCLEOTIDE SEQUENCE [LARGE SCALE GENOMIC DNA]</scope>
    <source>
        <strain evidence="1">Alpha-2009</strain>
        <tissue evidence="1">Whole body</tissue>
    </source>
</reference>
<gene>
    <name evidence="1" type="ORF">PUN28_010963</name>
</gene>
<dbReference type="PROSITE" id="PS51257">
    <property type="entry name" value="PROKAR_LIPOPROTEIN"/>
    <property type="match status" value="1"/>
</dbReference>
<keyword evidence="2" id="KW-1185">Reference proteome</keyword>
<dbReference type="Proteomes" id="UP001430953">
    <property type="component" value="Unassembled WGS sequence"/>
</dbReference>
<accession>A0AAW2FN19</accession>
<evidence type="ECO:0008006" key="3">
    <source>
        <dbReference type="Google" id="ProtNLM"/>
    </source>
</evidence>
<protein>
    <recommendedName>
        <fullName evidence="3">Secreted protein</fullName>
    </recommendedName>
</protein>
<dbReference type="EMBL" id="JADYXP020000010">
    <property type="protein sequence ID" value="KAL0115786.1"/>
    <property type="molecule type" value="Genomic_DNA"/>
</dbReference>
<name>A0AAW2FN19_9HYME</name>